<reference evidence="2" key="1">
    <citation type="journal article" date="2023" name="Front. Plant Sci.">
        <title>Chromosomal-level genome assembly of Melastoma candidum provides insights into trichome evolution.</title>
        <authorList>
            <person name="Zhong Y."/>
            <person name="Wu W."/>
            <person name="Sun C."/>
            <person name="Zou P."/>
            <person name="Liu Y."/>
            <person name="Dai S."/>
            <person name="Zhou R."/>
        </authorList>
    </citation>
    <scope>NUCLEOTIDE SEQUENCE [LARGE SCALE GENOMIC DNA]</scope>
</reference>
<comment type="caution">
    <text evidence="1">The sequence shown here is derived from an EMBL/GenBank/DDBJ whole genome shotgun (WGS) entry which is preliminary data.</text>
</comment>
<gene>
    <name evidence="1" type="ORF">MLD38_039686</name>
</gene>
<dbReference type="EMBL" id="CM042891">
    <property type="protein sequence ID" value="KAI4304135.1"/>
    <property type="molecule type" value="Genomic_DNA"/>
</dbReference>
<dbReference type="Proteomes" id="UP001057402">
    <property type="component" value="Chromosome 12"/>
</dbReference>
<evidence type="ECO:0000313" key="2">
    <source>
        <dbReference type="Proteomes" id="UP001057402"/>
    </source>
</evidence>
<protein>
    <submittedName>
        <fullName evidence="1">Uncharacterized protein</fullName>
    </submittedName>
</protein>
<name>A0ACB9L2V4_9MYRT</name>
<accession>A0ACB9L2V4</accession>
<sequence>MRDEFRDVYVLLRKMEGFEFDSLGYNICIHAFGCWGDLSLCLRLFDKMKVKSLGTRSFVPDLCTYNGLIPAMCSSGKVMDILIVLEEMKGSGHEPDAFSYRI</sequence>
<organism evidence="1 2">
    <name type="scientific">Melastoma candidum</name>
    <dbReference type="NCBI Taxonomy" id="119954"/>
    <lineage>
        <taxon>Eukaryota</taxon>
        <taxon>Viridiplantae</taxon>
        <taxon>Streptophyta</taxon>
        <taxon>Embryophyta</taxon>
        <taxon>Tracheophyta</taxon>
        <taxon>Spermatophyta</taxon>
        <taxon>Magnoliopsida</taxon>
        <taxon>eudicotyledons</taxon>
        <taxon>Gunneridae</taxon>
        <taxon>Pentapetalae</taxon>
        <taxon>rosids</taxon>
        <taxon>malvids</taxon>
        <taxon>Myrtales</taxon>
        <taxon>Melastomataceae</taxon>
        <taxon>Melastomatoideae</taxon>
        <taxon>Melastomateae</taxon>
        <taxon>Melastoma</taxon>
    </lineage>
</organism>
<proteinExistence type="predicted"/>
<evidence type="ECO:0000313" key="1">
    <source>
        <dbReference type="EMBL" id="KAI4304135.1"/>
    </source>
</evidence>
<keyword evidence="2" id="KW-1185">Reference proteome</keyword>